<protein>
    <submittedName>
        <fullName evidence="2">Uncharacterized protein MANES_17G107100</fullName>
    </submittedName>
</protein>
<evidence type="ECO:0000256" key="1">
    <source>
        <dbReference type="SAM" id="MobiDB-lite"/>
    </source>
</evidence>
<feature type="region of interest" description="Disordered" evidence="1">
    <location>
        <begin position="60"/>
        <end position="98"/>
    </location>
</feature>
<evidence type="ECO:0000313" key="2">
    <source>
        <dbReference type="EMBL" id="MBW91644.1"/>
    </source>
</evidence>
<feature type="compositionally biased region" description="Basic and acidic residues" evidence="1">
    <location>
        <begin position="73"/>
        <end position="84"/>
    </location>
</feature>
<proteinExistence type="predicted"/>
<dbReference type="AlphaFoldDB" id="A0A2P2JDU5"/>
<accession>A0A2P2JDU5</accession>
<organism evidence="2">
    <name type="scientific">Rhizophora mucronata</name>
    <name type="common">Asiatic mangrove</name>
    <dbReference type="NCBI Taxonomy" id="61149"/>
    <lineage>
        <taxon>Eukaryota</taxon>
        <taxon>Viridiplantae</taxon>
        <taxon>Streptophyta</taxon>
        <taxon>Embryophyta</taxon>
        <taxon>Tracheophyta</taxon>
        <taxon>Spermatophyta</taxon>
        <taxon>Magnoliopsida</taxon>
        <taxon>eudicotyledons</taxon>
        <taxon>Gunneridae</taxon>
        <taxon>Pentapetalae</taxon>
        <taxon>rosids</taxon>
        <taxon>fabids</taxon>
        <taxon>Malpighiales</taxon>
        <taxon>Rhizophoraceae</taxon>
        <taxon>Rhizophora</taxon>
    </lineage>
</organism>
<reference evidence="2" key="1">
    <citation type="submission" date="2018-02" db="EMBL/GenBank/DDBJ databases">
        <title>Rhizophora mucronata_Transcriptome.</title>
        <authorList>
            <person name="Meera S.P."/>
            <person name="Sreeshan A."/>
            <person name="Augustine A."/>
        </authorList>
    </citation>
    <scope>NUCLEOTIDE SEQUENCE</scope>
    <source>
        <tissue evidence="2">Leaf</tissue>
    </source>
</reference>
<dbReference type="EMBL" id="GGEC01011161">
    <property type="protein sequence ID" value="MBW91644.1"/>
    <property type="molecule type" value="Transcribed_RNA"/>
</dbReference>
<name>A0A2P2JDU5_RHIMU</name>
<sequence length="98" mass="10870">MVLPLAMDAVVFEHVSHVVCGDERIVNGDELNIIPEQSHPGDQTADPSESVDANLNLGHYQRHKKEQSQTTKTNERTEAQGEQRKRQRCKGSDSGSDS</sequence>